<dbReference type="Gene3D" id="3.60.40.10">
    <property type="entry name" value="PPM-type phosphatase domain"/>
    <property type="match status" value="1"/>
</dbReference>
<dbReference type="InterPro" id="IPR052016">
    <property type="entry name" value="Bact_Sigma-Reg"/>
</dbReference>
<dbReference type="InterPro" id="IPR029016">
    <property type="entry name" value="GAF-like_dom_sf"/>
</dbReference>
<protein>
    <recommendedName>
        <fullName evidence="1">protein-serine/threonine phosphatase</fullName>
        <ecNumber evidence="1">3.1.3.16</ecNumber>
    </recommendedName>
    <alternativeName>
        <fullName evidence="15">Protein-serine/threonine phosphatase</fullName>
    </alternativeName>
    <alternativeName>
        <fullName evidence="14">Serine/threonine-protein kinase</fullName>
    </alternativeName>
</protein>
<dbReference type="SMART" id="SM00331">
    <property type="entry name" value="PP2C_SIG"/>
    <property type="match status" value="1"/>
</dbReference>
<evidence type="ECO:0000256" key="16">
    <source>
        <dbReference type="SAM" id="MobiDB-lite"/>
    </source>
</evidence>
<dbReference type="CDD" id="cd00130">
    <property type="entry name" value="PAS"/>
    <property type="match status" value="1"/>
</dbReference>
<dbReference type="FunFam" id="3.60.40.10:FF:000005">
    <property type="entry name" value="Serine/threonine protein phosphatase"/>
    <property type="match status" value="1"/>
</dbReference>
<dbReference type="PROSITE" id="PS50112">
    <property type="entry name" value="PAS"/>
    <property type="match status" value="1"/>
</dbReference>
<evidence type="ECO:0000256" key="11">
    <source>
        <dbReference type="ARBA" id="ARBA00023211"/>
    </source>
</evidence>
<gene>
    <name evidence="18" type="ORF">AB5J50_04120</name>
</gene>
<keyword evidence="3" id="KW-0808">Transferase</keyword>
<dbReference type="EC" id="3.1.3.16" evidence="1"/>
<evidence type="ECO:0000313" key="18">
    <source>
        <dbReference type="EMBL" id="XDQ60002.1"/>
    </source>
</evidence>
<evidence type="ECO:0000256" key="1">
    <source>
        <dbReference type="ARBA" id="ARBA00013081"/>
    </source>
</evidence>
<keyword evidence="5" id="KW-0547">Nucleotide-binding</keyword>
<comment type="function">
    <text evidence="13">Primarily acts as an independent SigF regulator that is sensitive to the osmosensory signal, mediating the cross talk of PknD with the SigF regulon. Possesses both phosphatase and kinase activities. The kinase domain functions as a classic anti-sigma factor-like kinase to phosphorylate the anti-anti-sigma factor domain at the canonical regulatory site, and the phosphatase domain antagonizes this activity.</text>
</comment>
<dbReference type="PANTHER" id="PTHR43156:SF2">
    <property type="entry name" value="STAGE II SPORULATION PROTEIN E"/>
    <property type="match status" value="1"/>
</dbReference>
<evidence type="ECO:0000256" key="4">
    <source>
        <dbReference type="ARBA" id="ARBA00022723"/>
    </source>
</evidence>
<reference evidence="18" key="1">
    <citation type="submission" date="2024-07" db="EMBL/GenBank/DDBJ databases">
        <authorList>
            <person name="Yu S.T."/>
        </authorList>
    </citation>
    <scope>NUCLEOTIDE SEQUENCE</scope>
    <source>
        <strain evidence="18">R35</strain>
    </source>
</reference>
<organism evidence="18">
    <name type="scientific">Streptomyces sp. R35</name>
    <dbReference type="NCBI Taxonomy" id="3238630"/>
    <lineage>
        <taxon>Bacteria</taxon>
        <taxon>Bacillati</taxon>
        <taxon>Actinomycetota</taxon>
        <taxon>Actinomycetes</taxon>
        <taxon>Kitasatosporales</taxon>
        <taxon>Streptomycetaceae</taxon>
        <taxon>Streptomyces</taxon>
    </lineage>
</organism>
<dbReference type="SMART" id="SM00065">
    <property type="entry name" value="GAF"/>
    <property type="match status" value="1"/>
</dbReference>
<dbReference type="EMBL" id="CP163440">
    <property type="protein sequence ID" value="XDQ60002.1"/>
    <property type="molecule type" value="Genomic_DNA"/>
</dbReference>
<evidence type="ECO:0000256" key="7">
    <source>
        <dbReference type="ARBA" id="ARBA00022801"/>
    </source>
</evidence>
<evidence type="ECO:0000256" key="8">
    <source>
        <dbReference type="ARBA" id="ARBA00022840"/>
    </source>
</evidence>
<evidence type="ECO:0000256" key="2">
    <source>
        <dbReference type="ARBA" id="ARBA00022553"/>
    </source>
</evidence>
<dbReference type="InterPro" id="IPR000014">
    <property type="entry name" value="PAS"/>
</dbReference>
<evidence type="ECO:0000256" key="15">
    <source>
        <dbReference type="ARBA" id="ARBA00081350"/>
    </source>
</evidence>
<dbReference type="InterPro" id="IPR036457">
    <property type="entry name" value="PPM-type-like_dom_sf"/>
</dbReference>
<dbReference type="Pfam" id="PF08448">
    <property type="entry name" value="PAS_4"/>
    <property type="match status" value="1"/>
</dbReference>
<dbReference type="InterPro" id="IPR013656">
    <property type="entry name" value="PAS_4"/>
</dbReference>
<evidence type="ECO:0000256" key="13">
    <source>
        <dbReference type="ARBA" id="ARBA00056274"/>
    </source>
</evidence>
<sequence length="849" mass="90047">MTGSAEREDQALASLAALLSGAVTDAIRAARGFAGGVYLRSSTPGLLRLAVLAGLPGPLFRPWWRMHVDRPFPAADAHRLGVEVLLADPTETMRRYPQLAAGLPFPFGSLYVPVVGAATPFGVLTVLRPSASDATEVLPDRDRMTAVADELGAVLASLDKNGQGVLWDGEPLCTRPPADAPSSRCVGGFTWDPTDGTVIADDALWALLGTSREGFTGTPEALARAVTRDDPRLLLAALRDTAAGSPPPHPLPVRTADGGLRLLELWISGAAPAPPYRVSGVVVDPGPGPAADGAADLLPEGVFAFDRLGLITYANPRAAELLGRPLPELLGRPLWEAVPWLDRPAYEDHLRGALLSPDPVHFQIRRPRGDGREATPGRTGGTWLMLSVYPGPNSLTCKIVPMGRVADTAEAIPYDERAMAAVPVGPEADEPMSGVPTTPPQYRPIVLAIALTEAVTARQVSEVVMRELLPAFGGRRLAIYLLQDRRMYLAWETGFPQGFLAPFDGVSLDAKLPGVEVLTNGRPLFFESMRQLAAAYPGIALDAKEGARAFLPLIASGRPVGSCILGFDRSRDFTTEDRTVLTALAGLIAQALERARRYDDESALARGLQEALLPHRLSAHPLVKTAGRYLPGTVGMDVGGDWYDVVKAGDGLALVIGDVQGHGVQAAATMGQLRSAVRAFTLGDHSPDEVMSGTNQLLIDLDPGQFASCCYVRVDPVTGVARAARAGHPQPLLRHPDGRTEVLDLPGGVVLGVDPRAQYPVTELQLEPDAVLALYTDGLVERPGTDIDEGVEILRAALARAGTPHGRPGSPSLSRAADLLTAEARQATERPDDIALLLTTRRSPRGSGH</sequence>
<dbReference type="SMART" id="SM00091">
    <property type="entry name" value="PAS"/>
    <property type="match status" value="1"/>
</dbReference>
<keyword evidence="10" id="KW-0904">Protein phosphatase</keyword>
<dbReference type="Pfam" id="PF13185">
    <property type="entry name" value="GAF_2"/>
    <property type="match status" value="1"/>
</dbReference>
<keyword evidence="2" id="KW-0597">Phosphoprotein</keyword>
<keyword evidence="6" id="KW-0418">Kinase</keyword>
<keyword evidence="11" id="KW-0464">Manganese</keyword>
<dbReference type="Pfam" id="PF07228">
    <property type="entry name" value="SpoIIE"/>
    <property type="match status" value="1"/>
</dbReference>
<comment type="catalytic activity">
    <reaction evidence="12">
        <text>O-phospho-L-seryl-[protein] + H2O = L-seryl-[protein] + phosphate</text>
        <dbReference type="Rhea" id="RHEA:20629"/>
        <dbReference type="Rhea" id="RHEA-COMP:9863"/>
        <dbReference type="Rhea" id="RHEA-COMP:11604"/>
        <dbReference type="ChEBI" id="CHEBI:15377"/>
        <dbReference type="ChEBI" id="CHEBI:29999"/>
        <dbReference type="ChEBI" id="CHEBI:43474"/>
        <dbReference type="ChEBI" id="CHEBI:83421"/>
        <dbReference type="EC" id="3.1.3.16"/>
    </reaction>
</comment>
<keyword evidence="7" id="KW-0378">Hydrolase</keyword>
<evidence type="ECO:0000256" key="6">
    <source>
        <dbReference type="ARBA" id="ARBA00022777"/>
    </source>
</evidence>
<evidence type="ECO:0000256" key="12">
    <source>
        <dbReference type="ARBA" id="ARBA00047761"/>
    </source>
</evidence>
<evidence type="ECO:0000256" key="14">
    <source>
        <dbReference type="ARBA" id="ARBA00075117"/>
    </source>
</evidence>
<accession>A0AB39RXI9</accession>
<feature type="domain" description="PAS" evidence="17">
    <location>
        <begin position="296"/>
        <end position="357"/>
    </location>
</feature>
<dbReference type="Gene3D" id="3.30.450.20">
    <property type="entry name" value="PAS domain"/>
    <property type="match status" value="2"/>
</dbReference>
<evidence type="ECO:0000259" key="17">
    <source>
        <dbReference type="PROSITE" id="PS50112"/>
    </source>
</evidence>
<dbReference type="AlphaFoldDB" id="A0AB39RXI9"/>
<dbReference type="SUPFAM" id="SSF81606">
    <property type="entry name" value="PP2C-like"/>
    <property type="match status" value="1"/>
</dbReference>
<name>A0AB39RXI9_9ACTN</name>
<dbReference type="InterPro" id="IPR003018">
    <property type="entry name" value="GAF"/>
</dbReference>
<dbReference type="InterPro" id="IPR035965">
    <property type="entry name" value="PAS-like_dom_sf"/>
</dbReference>
<dbReference type="SUPFAM" id="SSF55781">
    <property type="entry name" value="GAF domain-like"/>
    <property type="match status" value="1"/>
</dbReference>
<dbReference type="SUPFAM" id="SSF55785">
    <property type="entry name" value="PYP-like sensor domain (PAS domain)"/>
    <property type="match status" value="2"/>
</dbReference>
<evidence type="ECO:0000256" key="9">
    <source>
        <dbReference type="ARBA" id="ARBA00022842"/>
    </source>
</evidence>
<dbReference type="Gene3D" id="3.30.450.40">
    <property type="match status" value="1"/>
</dbReference>
<keyword evidence="9" id="KW-0460">Magnesium</keyword>
<dbReference type="GO" id="GO:0046872">
    <property type="term" value="F:metal ion binding"/>
    <property type="evidence" value="ECO:0007669"/>
    <property type="project" value="UniProtKB-KW"/>
</dbReference>
<proteinExistence type="predicted"/>
<dbReference type="PANTHER" id="PTHR43156">
    <property type="entry name" value="STAGE II SPORULATION PROTEIN E-RELATED"/>
    <property type="match status" value="1"/>
</dbReference>
<evidence type="ECO:0000256" key="10">
    <source>
        <dbReference type="ARBA" id="ARBA00022912"/>
    </source>
</evidence>
<feature type="region of interest" description="Disordered" evidence="16">
    <location>
        <begin position="824"/>
        <end position="849"/>
    </location>
</feature>
<dbReference type="GO" id="GO:0005524">
    <property type="term" value="F:ATP binding"/>
    <property type="evidence" value="ECO:0007669"/>
    <property type="project" value="UniProtKB-KW"/>
</dbReference>
<keyword evidence="4" id="KW-0479">Metal-binding</keyword>
<dbReference type="GO" id="GO:0016301">
    <property type="term" value="F:kinase activity"/>
    <property type="evidence" value="ECO:0007669"/>
    <property type="project" value="UniProtKB-KW"/>
</dbReference>
<evidence type="ECO:0000256" key="3">
    <source>
        <dbReference type="ARBA" id="ARBA00022679"/>
    </source>
</evidence>
<dbReference type="GO" id="GO:0004722">
    <property type="term" value="F:protein serine/threonine phosphatase activity"/>
    <property type="evidence" value="ECO:0007669"/>
    <property type="project" value="UniProtKB-EC"/>
</dbReference>
<dbReference type="InterPro" id="IPR001932">
    <property type="entry name" value="PPM-type_phosphatase-like_dom"/>
</dbReference>
<keyword evidence="8" id="KW-0067">ATP-binding</keyword>
<evidence type="ECO:0000256" key="5">
    <source>
        <dbReference type="ARBA" id="ARBA00022741"/>
    </source>
</evidence>
<dbReference type="RefSeq" id="WP_369254963.1">
    <property type="nucleotide sequence ID" value="NZ_CP163440.1"/>
</dbReference>